<organism evidence="2 3">
    <name type="scientific">Scytonema hofmannii PCC 7110</name>
    <dbReference type="NCBI Taxonomy" id="128403"/>
    <lineage>
        <taxon>Bacteria</taxon>
        <taxon>Bacillati</taxon>
        <taxon>Cyanobacteriota</taxon>
        <taxon>Cyanophyceae</taxon>
        <taxon>Nostocales</taxon>
        <taxon>Scytonemataceae</taxon>
        <taxon>Scytonema</taxon>
    </lineage>
</organism>
<dbReference type="Proteomes" id="UP000076925">
    <property type="component" value="Unassembled WGS sequence"/>
</dbReference>
<evidence type="ECO:0000313" key="3">
    <source>
        <dbReference type="Proteomes" id="UP000076925"/>
    </source>
</evidence>
<dbReference type="Gene3D" id="3.40.50.1010">
    <property type="entry name" value="5'-nuclease"/>
    <property type="match status" value="1"/>
</dbReference>
<dbReference type="EMBL" id="ANNX02000030">
    <property type="protein sequence ID" value="KYC40173.1"/>
    <property type="molecule type" value="Genomic_DNA"/>
</dbReference>
<evidence type="ECO:0000259" key="1">
    <source>
        <dbReference type="Pfam" id="PF01850"/>
    </source>
</evidence>
<keyword evidence="3" id="KW-1185">Reference proteome</keyword>
<gene>
    <name evidence="2" type="ORF">WA1_26910</name>
</gene>
<sequence length="145" mass="16656">MTVSRPQPVYFIDTNVWFYALTTASDDEDSRKSEVAKSLLQLPNIVLSTQVINEVCTNLLKKARIPEQEISNLITSFYRKYRVVNFYCEPLLEASNLRTQYYFSFWDSLLVASALDAGAHILYSEDMQDGLLVFGKLQIVNPFKL</sequence>
<protein>
    <submittedName>
        <fullName evidence="2">Twitching motility protein PilT</fullName>
    </submittedName>
</protein>
<feature type="domain" description="PIN" evidence="1">
    <location>
        <begin position="10"/>
        <end position="126"/>
    </location>
</feature>
<dbReference type="STRING" id="128403.WA1_26910"/>
<dbReference type="Pfam" id="PF01850">
    <property type="entry name" value="PIN"/>
    <property type="match status" value="1"/>
</dbReference>
<dbReference type="RefSeq" id="WP_017749568.1">
    <property type="nucleotide sequence ID" value="NZ_KQ976354.1"/>
</dbReference>
<dbReference type="AlphaFoldDB" id="A0A139X6A8"/>
<reference evidence="2 3" key="1">
    <citation type="journal article" date="2013" name="Genome Biol. Evol.">
        <title>Genomes of Stigonematalean cyanobacteria (subsection V) and the evolution of oxygenic photosynthesis from prokaryotes to plastids.</title>
        <authorList>
            <person name="Dagan T."/>
            <person name="Roettger M."/>
            <person name="Stucken K."/>
            <person name="Landan G."/>
            <person name="Koch R."/>
            <person name="Major P."/>
            <person name="Gould S.B."/>
            <person name="Goremykin V.V."/>
            <person name="Rippka R."/>
            <person name="Tandeau de Marsac N."/>
            <person name="Gugger M."/>
            <person name="Lockhart P.J."/>
            <person name="Allen J.F."/>
            <person name="Brune I."/>
            <person name="Maus I."/>
            <person name="Puhler A."/>
            <person name="Martin W.F."/>
        </authorList>
    </citation>
    <scope>NUCLEOTIDE SEQUENCE [LARGE SCALE GENOMIC DNA]</scope>
    <source>
        <strain evidence="2 3">PCC 7110</strain>
    </source>
</reference>
<comment type="caution">
    <text evidence="2">The sequence shown here is derived from an EMBL/GenBank/DDBJ whole genome shotgun (WGS) entry which is preliminary data.</text>
</comment>
<name>A0A139X6A8_9CYAN</name>
<dbReference type="OrthoDB" id="13900at2"/>
<accession>A0A139X6A8</accession>
<dbReference type="InterPro" id="IPR002716">
    <property type="entry name" value="PIN_dom"/>
</dbReference>
<evidence type="ECO:0000313" key="2">
    <source>
        <dbReference type="EMBL" id="KYC40173.1"/>
    </source>
</evidence>
<dbReference type="InterPro" id="IPR029060">
    <property type="entry name" value="PIN-like_dom_sf"/>
</dbReference>
<proteinExistence type="predicted"/>
<dbReference type="CDD" id="cd18692">
    <property type="entry name" value="PIN_VapC-like"/>
    <property type="match status" value="1"/>
</dbReference>
<dbReference type="SUPFAM" id="SSF88723">
    <property type="entry name" value="PIN domain-like"/>
    <property type="match status" value="1"/>
</dbReference>